<dbReference type="Proteomes" id="UP000412028">
    <property type="component" value="Unassembled WGS sequence"/>
</dbReference>
<protein>
    <submittedName>
        <fullName evidence="1">Uncharacterized protein</fullName>
    </submittedName>
</protein>
<gene>
    <name evidence="1" type="ORF">EMO89_02680</name>
</gene>
<dbReference type="OrthoDB" id="3237272at2"/>
<dbReference type="EMBL" id="RZUI01000002">
    <property type="protein sequence ID" value="KAA8831647.1"/>
    <property type="molecule type" value="Genomic_DNA"/>
</dbReference>
<evidence type="ECO:0000313" key="1">
    <source>
        <dbReference type="EMBL" id="KAA8831647.1"/>
    </source>
</evidence>
<evidence type="ECO:0000313" key="2">
    <source>
        <dbReference type="Proteomes" id="UP000412028"/>
    </source>
</evidence>
<dbReference type="AlphaFoldDB" id="A0A5M9ZVJ1"/>
<accession>A0A5M9ZVJ1</accession>
<proteinExistence type="predicted"/>
<name>A0A5M9ZVJ1_9BIFI</name>
<sequence length="143" mass="16072">MAVTAEGIDWLKWMRIHGQTSPEVFDGRLDEDWIREYCLLAAEKAQQECPAVKPRLRSGALSERMYAAVICESVLRVARWTLLKSENDGSYNYSNDTPVRTPNGEDMSPNIWFSASQQRALEGTTSRGLAGTIHMGLSRVYGM</sequence>
<organism evidence="1 2">
    <name type="scientific">Bifidobacterium tissieri</name>
    <dbReference type="NCBI Taxonomy" id="1630162"/>
    <lineage>
        <taxon>Bacteria</taxon>
        <taxon>Bacillati</taxon>
        <taxon>Actinomycetota</taxon>
        <taxon>Actinomycetes</taxon>
        <taxon>Bifidobacteriales</taxon>
        <taxon>Bifidobacteriaceae</taxon>
        <taxon>Bifidobacterium</taxon>
    </lineage>
</organism>
<dbReference type="RefSeq" id="WP_150380820.1">
    <property type="nucleotide sequence ID" value="NZ_RZUI01000002.1"/>
</dbReference>
<comment type="caution">
    <text evidence="1">The sequence shown here is derived from an EMBL/GenBank/DDBJ whole genome shotgun (WGS) entry which is preliminary data.</text>
</comment>
<reference evidence="1 2" key="1">
    <citation type="journal article" date="2019" name="Syst. Appl. Microbiol.">
        <title>Characterization of Bifidobacterium species in feaces of the Egyptian fruit bat: Description of B. vespertilionis sp. nov. and B. rousetti sp. nov.</title>
        <authorList>
            <person name="Modesto M."/>
            <person name="Satti M."/>
            <person name="Watanabe K."/>
            <person name="Puglisi E."/>
            <person name="Morelli L."/>
            <person name="Huang C.-H."/>
            <person name="Liou J.-S."/>
            <person name="Miyashita M."/>
            <person name="Tamura T."/>
            <person name="Saito S."/>
            <person name="Mori K."/>
            <person name="Huang L."/>
            <person name="Sciavilla P."/>
            <person name="Sandri C."/>
            <person name="Spiezio C."/>
            <person name="Vitali F."/>
            <person name="Cavalieri D."/>
            <person name="Perpetuini G."/>
            <person name="Tofalo R."/>
            <person name="Bonetti A."/>
            <person name="Arita M."/>
            <person name="Mattarelli P."/>
        </authorList>
    </citation>
    <scope>NUCLEOTIDE SEQUENCE [LARGE SCALE GENOMIC DNA]</scope>
    <source>
        <strain evidence="1 2">RST7</strain>
    </source>
</reference>